<keyword evidence="2" id="KW-0413">Isomerase</keyword>
<evidence type="ECO:0000256" key="1">
    <source>
        <dbReference type="ARBA" id="ARBA00010219"/>
    </source>
</evidence>
<evidence type="ECO:0000313" key="3">
    <source>
        <dbReference type="EMBL" id="SUZ95033.1"/>
    </source>
</evidence>
<dbReference type="GO" id="GO:0005829">
    <property type="term" value="C:cytosol"/>
    <property type="evidence" value="ECO:0007669"/>
    <property type="project" value="TreeGrafter"/>
</dbReference>
<dbReference type="NCBIfam" id="TIGR00652">
    <property type="entry name" value="DapF"/>
    <property type="match status" value="1"/>
</dbReference>
<dbReference type="PANTHER" id="PTHR31689">
    <property type="entry name" value="DIAMINOPIMELATE EPIMERASE, CHLOROPLASTIC"/>
    <property type="match status" value="1"/>
</dbReference>
<dbReference type="Gene3D" id="3.10.310.10">
    <property type="entry name" value="Diaminopimelate Epimerase, Chain A, domain 1"/>
    <property type="match status" value="2"/>
</dbReference>
<evidence type="ECO:0008006" key="4">
    <source>
        <dbReference type="Google" id="ProtNLM"/>
    </source>
</evidence>
<dbReference type="GO" id="GO:0008837">
    <property type="term" value="F:diaminopimelate epimerase activity"/>
    <property type="evidence" value="ECO:0007669"/>
    <property type="project" value="InterPro"/>
</dbReference>
<dbReference type="AlphaFoldDB" id="A0A381S1K5"/>
<dbReference type="Pfam" id="PF01678">
    <property type="entry name" value="DAP_epimerase"/>
    <property type="match status" value="2"/>
</dbReference>
<evidence type="ECO:0000256" key="2">
    <source>
        <dbReference type="ARBA" id="ARBA00023235"/>
    </source>
</evidence>
<comment type="similarity">
    <text evidence="1">Belongs to the diaminopimelate epimerase family.</text>
</comment>
<accession>A0A381S1K5</accession>
<gene>
    <name evidence="3" type="ORF">METZ01_LOCUS47887</name>
</gene>
<protein>
    <recommendedName>
        <fullName evidence="4">Diaminopimelate epimerase</fullName>
    </recommendedName>
</protein>
<proteinExistence type="inferred from homology"/>
<dbReference type="SUPFAM" id="SSF54506">
    <property type="entry name" value="Diaminopimelate epimerase-like"/>
    <property type="match status" value="2"/>
</dbReference>
<organism evidence="3">
    <name type="scientific">marine metagenome</name>
    <dbReference type="NCBI Taxonomy" id="408172"/>
    <lineage>
        <taxon>unclassified sequences</taxon>
        <taxon>metagenomes</taxon>
        <taxon>ecological metagenomes</taxon>
    </lineage>
</organism>
<dbReference type="PANTHER" id="PTHR31689:SF0">
    <property type="entry name" value="DIAMINOPIMELATE EPIMERASE"/>
    <property type="match status" value="1"/>
</dbReference>
<name>A0A381S1K5_9ZZZZ</name>
<dbReference type="HAMAP" id="MF_00197">
    <property type="entry name" value="DAP_epimerase"/>
    <property type="match status" value="1"/>
</dbReference>
<sequence length="264" mass="29296">MKIPFTKCHANGNDFILILSEDFPDIDAKESLIQRLCNRNTGIGADGLFIILSSEKYDFFLDYYNSDGSWETLCANGSRCASKFIYSLNNTKRKLKFETGAGVHTAEIKSNGEVLMSMKTPVYKSECLSPEGISGFFVDSGARHFVCQSDNLDEEHVLTLGRKIRHSQPFKPQGINVNFYQLKPDNIIEIRTYEKGVEQLMSSCSSGSAAVVYHLSKSRGLISPITTSSAGGSLKFTFDEGWREAFCEGPAELLFSGEFEGNLI</sequence>
<dbReference type="GO" id="GO:0009089">
    <property type="term" value="P:lysine biosynthetic process via diaminopimelate"/>
    <property type="evidence" value="ECO:0007669"/>
    <property type="project" value="InterPro"/>
</dbReference>
<dbReference type="InterPro" id="IPR001653">
    <property type="entry name" value="DAP_epimerase_DapF"/>
</dbReference>
<dbReference type="EMBL" id="UINC01002288">
    <property type="protein sequence ID" value="SUZ95033.1"/>
    <property type="molecule type" value="Genomic_DNA"/>
</dbReference>
<reference evidence="3" key="1">
    <citation type="submission" date="2018-05" db="EMBL/GenBank/DDBJ databases">
        <authorList>
            <person name="Lanie J.A."/>
            <person name="Ng W.-L."/>
            <person name="Kazmierczak K.M."/>
            <person name="Andrzejewski T.M."/>
            <person name="Davidsen T.M."/>
            <person name="Wayne K.J."/>
            <person name="Tettelin H."/>
            <person name="Glass J.I."/>
            <person name="Rusch D."/>
            <person name="Podicherti R."/>
            <person name="Tsui H.-C.T."/>
            <person name="Winkler M.E."/>
        </authorList>
    </citation>
    <scope>NUCLEOTIDE SEQUENCE</scope>
</reference>